<keyword evidence="4" id="KW-0804">Transcription</keyword>
<dbReference type="PROSITE" id="PS00658">
    <property type="entry name" value="FORK_HEAD_2"/>
    <property type="match status" value="1"/>
</dbReference>
<dbReference type="Proteomes" id="UP001153636">
    <property type="component" value="Chromosome 12"/>
</dbReference>
<comment type="subcellular location">
    <subcellularLocation>
        <location evidence="1 6">Nucleus</location>
    </subcellularLocation>
</comment>
<dbReference type="InterPro" id="IPR036390">
    <property type="entry name" value="WH_DNA-bd_sf"/>
</dbReference>
<keyword evidence="3 6" id="KW-0238">DNA-binding</keyword>
<accession>A0A9P0GA91</accession>
<evidence type="ECO:0000256" key="5">
    <source>
        <dbReference type="ARBA" id="ARBA00023242"/>
    </source>
</evidence>
<dbReference type="Gene3D" id="1.10.10.10">
    <property type="entry name" value="Winged helix-like DNA-binding domain superfamily/Winged helix DNA-binding domain"/>
    <property type="match status" value="1"/>
</dbReference>
<dbReference type="SUPFAM" id="SSF46785">
    <property type="entry name" value="Winged helix' DNA-binding domain"/>
    <property type="match status" value="1"/>
</dbReference>
<evidence type="ECO:0000256" key="2">
    <source>
        <dbReference type="ARBA" id="ARBA00023015"/>
    </source>
</evidence>
<dbReference type="PANTHER" id="PTHR13962">
    <property type="entry name" value="FORKHEAD BOX PROTEIN N3-LIKE PROTEIN-RELATED"/>
    <property type="match status" value="1"/>
</dbReference>
<keyword evidence="9" id="KW-1185">Reference proteome</keyword>
<dbReference type="InterPro" id="IPR036388">
    <property type="entry name" value="WH-like_DNA-bd_sf"/>
</dbReference>
<evidence type="ECO:0000313" key="8">
    <source>
        <dbReference type="EMBL" id="CAH1102292.1"/>
    </source>
</evidence>
<dbReference type="InterPro" id="IPR047119">
    <property type="entry name" value="FOXN2/3-like"/>
</dbReference>
<dbReference type="InterPro" id="IPR001766">
    <property type="entry name" value="Fork_head_dom"/>
</dbReference>
<dbReference type="GO" id="GO:0000987">
    <property type="term" value="F:cis-regulatory region sequence-specific DNA binding"/>
    <property type="evidence" value="ECO:0007669"/>
    <property type="project" value="TreeGrafter"/>
</dbReference>
<evidence type="ECO:0000256" key="4">
    <source>
        <dbReference type="ARBA" id="ARBA00023163"/>
    </source>
</evidence>
<keyword evidence="5 6" id="KW-0539">Nucleus</keyword>
<dbReference type="OrthoDB" id="5954824at2759"/>
<dbReference type="PRINTS" id="PR00053">
    <property type="entry name" value="FORKHEAD"/>
</dbReference>
<evidence type="ECO:0000256" key="6">
    <source>
        <dbReference type="PROSITE-ProRule" id="PRU00089"/>
    </source>
</evidence>
<reference evidence="8" key="1">
    <citation type="submission" date="2022-01" db="EMBL/GenBank/DDBJ databases">
        <authorList>
            <person name="King R."/>
        </authorList>
    </citation>
    <scope>NUCLEOTIDE SEQUENCE</scope>
</reference>
<proteinExistence type="predicted"/>
<dbReference type="EMBL" id="OV651824">
    <property type="protein sequence ID" value="CAH1102292.1"/>
    <property type="molecule type" value="Genomic_DNA"/>
</dbReference>
<dbReference type="AlphaFoldDB" id="A0A9P0GA91"/>
<keyword evidence="2" id="KW-0805">Transcription regulation</keyword>
<organism evidence="8 9">
    <name type="scientific">Psylliodes chrysocephalus</name>
    <dbReference type="NCBI Taxonomy" id="3402493"/>
    <lineage>
        <taxon>Eukaryota</taxon>
        <taxon>Metazoa</taxon>
        <taxon>Ecdysozoa</taxon>
        <taxon>Arthropoda</taxon>
        <taxon>Hexapoda</taxon>
        <taxon>Insecta</taxon>
        <taxon>Pterygota</taxon>
        <taxon>Neoptera</taxon>
        <taxon>Endopterygota</taxon>
        <taxon>Coleoptera</taxon>
        <taxon>Polyphaga</taxon>
        <taxon>Cucujiformia</taxon>
        <taxon>Chrysomeloidea</taxon>
        <taxon>Chrysomelidae</taxon>
        <taxon>Galerucinae</taxon>
        <taxon>Alticini</taxon>
        <taxon>Psylliodes</taxon>
    </lineage>
</organism>
<dbReference type="SMART" id="SM00339">
    <property type="entry name" value="FH"/>
    <property type="match status" value="1"/>
</dbReference>
<dbReference type="InterPro" id="IPR030456">
    <property type="entry name" value="TF_fork_head_CS_2"/>
</dbReference>
<dbReference type="GO" id="GO:0003700">
    <property type="term" value="F:DNA-binding transcription factor activity"/>
    <property type="evidence" value="ECO:0007669"/>
    <property type="project" value="InterPro"/>
</dbReference>
<evidence type="ECO:0000313" key="9">
    <source>
        <dbReference type="Proteomes" id="UP001153636"/>
    </source>
</evidence>
<evidence type="ECO:0000256" key="1">
    <source>
        <dbReference type="ARBA" id="ARBA00004123"/>
    </source>
</evidence>
<dbReference type="PANTHER" id="PTHR13962:SF17">
    <property type="entry name" value="FORKHEAD BOX PROTEIN N4"/>
    <property type="match status" value="1"/>
</dbReference>
<name>A0A9P0GA91_9CUCU</name>
<dbReference type="Pfam" id="PF00250">
    <property type="entry name" value="Forkhead"/>
    <property type="match status" value="1"/>
</dbReference>
<evidence type="ECO:0000256" key="3">
    <source>
        <dbReference type="ARBA" id="ARBA00023125"/>
    </source>
</evidence>
<gene>
    <name evidence="8" type="ORF">PSYICH_LOCUS3246</name>
</gene>
<dbReference type="PROSITE" id="PS50039">
    <property type="entry name" value="FORK_HEAD_3"/>
    <property type="match status" value="1"/>
</dbReference>
<sequence length="419" mass="47577">MNNNIIIRNCFDENLTPIKIEYFNPLDGRRVVSQPYRPPTVEPPSTKINYNVSYIPQIAIRGEETIKKEPTEEVVLVNGCWDTTNKIPNIVAEMHVNTNELGGIYNISMKNGDLTDSPRDVTIPSPRGSDSGIESDCTEGNLSWLLNYKIQELPPVPDVSAVENVNRNVQRVFHQENSNDASFRPRIVQVPTIIKACEIKNQGHSYRYSDLKKPPFTYTELIEYALSERGELTVSGIYQWISDHFPFYKQNDDRWKNSVRHNLSINPHFRKGGKAVQGAGHLWTIAQKNDKKCSQIKQRISQFFQNSSSEMKPQDNIEKELQAATESILGEINGRNYNIDPSRSTNIEVEYINLGDPNNGLEDFLAPPVSKQDIVNECGLGNDIFITDINPNVLGLNLVESEGMVDTYEDVFEYYTAKE</sequence>
<feature type="domain" description="Fork-head" evidence="7">
    <location>
        <begin position="213"/>
        <end position="314"/>
    </location>
</feature>
<evidence type="ECO:0000259" key="7">
    <source>
        <dbReference type="PROSITE" id="PS50039"/>
    </source>
</evidence>
<protein>
    <recommendedName>
        <fullName evidence="7">Fork-head domain-containing protein</fullName>
    </recommendedName>
</protein>
<dbReference type="CDD" id="cd00059">
    <property type="entry name" value="FH_FOX"/>
    <property type="match status" value="1"/>
</dbReference>
<dbReference type="GO" id="GO:0005634">
    <property type="term" value="C:nucleus"/>
    <property type="evidence" value="ECO:0007669"/>
    <property type="project" value="UniProtKB-SubCell"/>
</dbReference>
<feature type="DNA-binding region" description="Fork-head" evidence="6">
    <location>
        <begin position="213"/>
        <end position="314"/>
    </location>
</feature>